<feature type="transmembrane region" description="Helical" evidence="6">
    <location>
        <begin position="212"/>
        <end position="231"/>
    </location>
</feature>
<dbReference type="AlphaFoldDB" id="A0A6I9XRH3"/>
<dbReference type="Pfam" id="PF04515">
    <property type="entry name" value="Choline_transpo"/>
    <property type="match status" value="1"/>
</dbReference>
<evidence type="ECO:0000256" key="7">
    <source>
        <dbReference type="SAM" id="MobiDB-lite"/>
    </source>
</evidence>
<evidence type="ECO:0000256" key="2">
    <source>
        <dbReference type="ARBA" id="ARBA00007168"/>
    </source>
</evidence>
<dbReference type="PANTHER" id="PTHR12385:SF56">
    <property type="entry name" value="CHOLINE TRANSPORTER-LIKE PROTEIN 1"/>
    <property type="match status" value="1"/>
</dbReference>
<feature type="transmembrane region" description="Helical" evidence="6">
    <location>
        <begin position="379"/>
        <end position="412"/>
    </location>
</feature>
<evidence type="ECO:0000256" key="3">
    <source>
        <dbReference type="ARBA" id="ARBA00022692"/>
    </source>
</evidence>
<comment type="function">
    <text evidence="6">Choline transporter.</text>
</comment>
<keyword evidence="4 6" id="KW-1133">Transmembrane helix</keyword>
<feature type="compositionally biased region" description="Basic and acidic residues" evidence="7">
    <location>
        <begin position="630"/>
        <end position="644"/>
    </location>
</feature>
<evidence type="ECO:0000313" key="8">
    <source>
        <dbReference type="Proteomes" id="UP000504617"/>
    </source>
</evidence>
<keyword evidence="3 6" id="KW-0812">Transmembrane</keyword>
<comment type="similarity">
    <text evidence="2 6">Belongs to the CTL (choline transporter-like) family.</text>
</comment>
<keyword evidence="8" id="KW-1185">Reference proteome</keyword>
<evidence type="ECO:0000313" key="10">
    <source>
        <dbReference type="RefSeq" id="XP_013916367.1"/>
    </source>
</evidence>
<dbReference type="OrthoDB" id="420519at2759"/>
<dbReference type="CTD" id="23446"/>
<feature type="transmembrane region" description="Helical" evidence="6">
    <location>
        <begin position="534"/>
        <end position="555"/>
    </location>
</feature>
<reference evidence="9 10" key="1">
    <citation type="submission" date="2025-04" db="UniProtKB">
        <authorList>
            <consortium name="RefSeq"/>
        </authorList>
    </citation>
    <scope>IDENTIFICATION</scope>
</reference>
<gene>
    <name evidence="9 10" type="primary">SLC44A1</name>
</gene>
<protein>
    <recommendedName>
        <fullName evidence="6">Choline transporter-like protein</fullName>
    </recommendedName>
</protein>
<feature type="region of interest" description="Disordered" evidence="7">
    <location>
        <begin position="630"/>
        <end position="653"/>
    </location>
</feature>
<feature type="transmembrane region" description="Helical" evidence="6">
    <location>
        <begin position="27"/>
        <end position="49"/>
    </location>
</feature>
<dbReference type="GO" id="GO:0015220">
    <property type="term" value="F:choline transmembrane transporter activity"/>
    <property type="evidence" value="ECO:0007669"/>
    <property type="project" value="TreeGrafter"/>
</dbReference>
<proteinExistence type="inferred from homology"/>
<evidence type="ECO:0000313" key="9">
    <source>
        <dbReference type="RefSeq" id="XP_013916366.1"/>
    </source>
</evidence>
<dbReference type="KEGG" id="tsr:106544580"/>
<comment type="subcellular location">
    <subcellularLocation>
        <location evidence="6">Cell membrane</location>
        <topology evidence="6">Multi-pass membrane protein</topology>
    </subcellularLocation>
    <subcellularLocation>
        <location evidence="1">Membrane</location>
        <topology evidence="1">Multi-pass membrane protein</topology>
    </subcellularLocation>
</comment>
<dbReference type="PANTHER" id="PTHR12385">
    <property type="entry name" value="CHOLINE TRANSPORTER-LIKE (SLC FAMILY 44)"/>
    <property type="match status" value="1"/>
</dbReference>
<feature type="transmembrane region" description="Helical" evidence="6">
    <location>
        <begin position="283"/>
        <end position="304"/>
    </location>
</feature>
<organism evidence="8 9">
    <name type="scientific">Thamnophis sirtalis</name>
    <dbReference type="NCBI Taxonomy" id="35019"/>
    <lineage>
        <taxon>Eukaryota</taxon>
        <taxon>Metazoa</taxon>
        <taxon>Chordata</taxon>
        <taxon>Craniata</taxon>
        <taxon>Vertebrata</taxon>
        <taxon>Euteleostomi</taxon>
        <taxon>Lepidosauria</taxon>
        <taxon>Squamata</taxon>
        <taxon>Bifurcata</taxon>
        <taxon>Unidentata</taxon>
        <taxon>Episquamata</taxon>
        <taxon>Toxicofera</taxon>
        <taxon>Serpentes</taxon>
        <taxon>Colubroidea</taxon>
        <taxon>Colubridae</taxon>
        <taxon>Natricinae</taxon>
        <taxon>Thamnophis</taxon>
    </lineage>
</organism>
<feature type="transmembrane region" description="Helical" evidence="6">
    <location>
        <begin position="338"/>
        <end position="359"/>
    </location>
</feature>
<keyword evidence="5 6" id="KW-0472">Membrane</keyword>
<dbReference type="GO" id="GO:0005886">
    <property type="term" value="C:plasma membrane"/>
    <property type="evidence" value="ECO:0007669"/>
    <property type="project" value="UniProtKB-SubCell"/>
</dbReference>
<dbReference type="InterPro" id="IPR007603">
    <property type="entry name" value="Choline_transptr-like"/>
</dbReference>
<accession>A0A6I9XRH3</accession>
<name>A0A6I9XRH3_9SAUR</name>
<dbReference type="GeneID" id="106544580"/>
<feature type="transmembrane region" description="Helical" evidence="6">
    <location>
        <begin position="310"/>
        <end position="331"/>
    </location>
</feature>
<sequence>MGCCGSAASQSSKREWKPLEDRSCTDIPWLLLFILFCIGMGFICGFSIATGAAARLISGYDSYGNICGQKNVKIEGIGNSGLDLTEKKFVFFLEPCNVDLVRRKIKSIALCVSACPRSELKTLDDVQKFADINGSALCSYELKPSEYTTHVNAAKLCPKLPVPESAPIPFFHRCAPVNISCYTKFAEALITFVSDSSILHRLISGVMTCKEIILGLCLLSLVLSMILMVIIRYISRVLVWILTIVVVLGSLGGTGVLWWLYVKMSPNGTLTVEQLQIAKDNRQALLIYAIAATIFTVILLLIMLVMRKRVALTIALFHVAGKVFIHLPLLVFQPFWTFLALILFWIYWIMVLLFLGITGNPVANEEGLVEFRITGPLKYMWWYHVVGLVWISEFILACQQMTVAGAVVTYYFTREKRNLPFTPILASVNRLICYHLGTVAKGSFIITLVKIPRMILMYIHSQVKGKENVCARCILKACICCLWCLEKCLTYLNQNAYTATAINSTNFCTSAKDAFVILVENALRVAAINTVGDFMLFLGKVLIVCSTGLAGIMLLNYQRDYTVWVLPLIIVCLFAFLVAHCFLSIYEMVVDVLFLCFAIDTKYNDGSPGKEFYMDKVLMEFVENSRKALKEAGRGNGGEGKELKPMVSGASSS</sequence>
<evidence type="ECO:0000256" key="4">
    <source>
        <dbReference type="ARBA" id="ARBA00022989"/>
    </source>
</evidence>
<dbReference type="RefSeq" id="XP_013916367.1">
    <property type="nucleotide sequence ID" value="XM_014060892.1"/>
</dbReference>
<feature type="transmembrane region" description="Helical" evidence="6">
    <location>
        <begin position="237"/>
        <end position="262"/>
    </location>
</feature>
<dbReference type="Proteomes" id="UP000504617">
    <property type="component" value="Unplaced"/>
</dbReference>
<feature type="transmembrane region" description="Helical" evidence="6">
    <location>
        <begin position="561"/>
        <end position="583"/>
    </location>
</feature>
<evidence type="ECO:0000256" key="5">
    <source>
        <dbReference type="ARBA" id="ARBA00023136"/>
    </source>
</evidence>
<evidence type="ECO:0000256" key="6">
    <source>
        <dbReference type="RuleBase" id="RU368066"/>
    </source>
</evidence>
<evidence type="ECO:0000256" key="1">
    <source>
        <dbReference type="ARBA" id="ARBA00004141"/>
    </source>
</evidence>
<dbReference type="RefSeq" id="XP_013916366.1">
    <property type="nucleotide sequence ID" value="XM_014060891.1"/>
</dbReference>